<evidence type="ECO:0000313" key="3">
    <source>
        <dbReference type="Proteomes" id="UP001061282"/>
    </source>
</evidence>
<evidence type="ECO:0000256" key="1">
    <source>
        <dbReference type="SAM" id="MobiDB-lite"/>
    </source>
</evidence>
<evidence type="ECO:0000313" key="2">
    <source>
        <dbReference type="EMBL" id="MCU6670790.1"/>
    </source>
</evidence>
<keyword evidence="3" id="KW-1185">Reference proteome</keyword>
<organism evidence="2 3">
    <name type="scientific">Silvania confinis</name>
    <dbReference type="NCBI Taxonomy" id="2926470"/>
    <lineage>
        <taxon>Bacteria</taxon>
        <taxon>Pseudomonadati</taxon>
        <taxon>Pseudomonadota</taxon>
        <taxon>Gammaproteobacteria</taxon>
        <taxon>Enterobacterales</taxon>
        <taxon>Enterobacteriaceae</taxon>
        <taxon>Silvania</taxon>
    </lineage>
</organism>
<gene>
    <name evidence="2" type="ORF">M8013_18850</name>
</gene>
<dbReference type="EMBL" id="JAMGZJ010000078">
    <property type="protein sequence ID" value="MCU6670790.1"/>
    <property type="molecule type" value="Genomic_DNA"/>
</dbReference>
<accession>A0A9J6QND3</accession>
<reference evidence="2" key="1">
    <citation type="submission" date="2022-05" db="EMBL/GenBank/DDBJ databases">
        <title>Description of a novel species of Leclercia; Leclercia tamurae and the Proposal for a Novel Genus Silvania gen. nov. Containing Two Novel Species Silvania hatchlandensis sp. nov. and Silvania confinis sp. nov. Isolated from the Rhizosphere of Oak.</title>
        <authorList>
            <person name="Maddock D.W."/>
            <person name="Brady C.L."/>
            <person name="Denman S."/>
            <person name="Arnold D."/>
        </authorList>
    </citation>
    <scope>NUCLEOTIDE SEQUENCE</scope>
    <source>
        <strain evidence="2">H4N4</strain>
    </source>
</reference>
<feature type="region of interest" description="Disordered" evidence="1">
    <location>
        <begin position="41"/>
        <end position="63"/>
    </location>
</feature>
<dbReference type="AlphaFoldDB" id="A0A9J6QND3"/>
<comment type="caution">
    <text evidence="2">The sequence shown here is derived from an EMBL/GenBank/DDBJ whole genome shotgun (WGS) entry which is preliminary data.</text>
</comment>
<protein>
    <submittedName>
        <fullName evidence="2">Uncharacterized protein</fullName>
    </submittedName>
</protein>
<sequence length="63" mass="6841">MLLPVLVSDGQNLHCASARPAYPRSAPHICSAFYDVGRKHSCPTKNSRSPRHQNDHALCSPGS</sequence>
<dbReference type="Proteomes" id="UP001061282">
    <property type="component" value="Unassembled WGS sequence"/>
</dbReference>
<proteinExistence type="predicted"/>
<name>A0A9J6QND3_9ENTR</name>